<gene>
    <name evidence="1" type="ORF">NSPZN2_70081</name>
</gene>
<evidence type="ECO:0000313" key="1">
    <source>
        <dbReference type="EMBL" id="CAE6795732.1"/>
    </source>
</evidence>
<protein>
    <submittedName>
        <fullName evidence="1">Uncharacterized protein</fullName>
    </submittedName>
</protein>
<dbReference type="Proteomes" id="UP000675880">
    <property type="component" value="Unassembled WGS sequence"/>
</dbReference>
<accession>A0ABM8S8Y1</accession>
<proteinExistence type="predicted"/>
<keyword evidence="2" id="KW-1185">Reference proteome</keyword>
<evidence type="ECO:0000313" key="2">
    <source>
        <dbReference type="Proteomes" id="UP000675880"/>
    </source>
</evidence>
<comment type="caution">
    <text evidence="1">The sequence shown here is derived from an EMBL/GenBank/DDBJ whole genome shotgun (WGS) entry which is preliminary data.</text>
</comment>
<sequence length="130" mass="13360">MKSSLLAIGRQTLGYRIRLLMPLLLFISVIVTIGTAIADEVGPGQAVRKQGQTLGVTIRQVTAIQVEPTSVTVAPHPGIKGDRPSCATNAAIFAINPATAGGRAAVALIVSAASKGRRSTFGAQVPATML</sequence>
<reference evidence="1 2" key="1">
    <citation type="submission" date="2021-02" db="EMBL/GenBank/DDBJ databases">
        <authorList>
            <person name="Han P."/>
        </authorList>
    </citation>
    <scope>NUCLEOTIDE SEQUENCE [LARGE SCALE GENOMIC DNA]</scope>
    <source>
        <strain evidence="1">Candidatus Nitrospira sp. ZN2</strain>
    </source>
</reference>
<name>A0ABM8S8Y1_9BACT</name>
<dbReference type="EMBL" id="CAJNBJ010000020">
    <property type="protein sequence ID" value="CAE6795732.1"/>
    <property type="molecule type" value="Genomic_DNA"/>
</dbReference>
<organism evidence="1 2">
    <name type="scientific">Nitrospira defluvii</name>
    <dbReference type="NCBI Taxonomy" id="330214"/>
    <lineage>
        <taxon>Bacteria</taxon>
        <taxon>Pseudomonadati</taxon>
        <taxon>Nitrospirota</taxon>
        <taxon>Nitrospiria</taxon>
        <taxon>Nitrospirales</taxon>
        <taxon>Nitrospiraceae</taxon>
        <taxon>Nitrospira</taxon>
    </lineage>
</organism>